<accession>G9MEL4</accession>
<reference evidence="2 3" key="1">
    <citation type="journal article" date="2011" name="Genome Biol.">
        <title>Comparative genome sequence analysis underscores mycoparasitism as the ancestral life style of Trichoderma.</title>
        <authorList>
            <person name="Kubicek C.P."/>
            <person name="Herrera-Estrella A."/>
            <person name="Seidl-Seiboth V."/>
            <person name="Martinez D.A."/>
            <person name="Druzhinina I.S."/>
            <person name="Thon M."/>
            <person name="Zeilinger S."/>
            <person name="Casas-Flores S."/>
            <person name="Horwitz B.A."/>
            <person name="Mukherjee P.K."/>
            <person name="Mukherjee M."/>
            <person name="Kredics L."/>
            <person name="Alcaraz L.D."/>
            <person name="Aerts A."/>
            <person name="Antal Z."/>
            <person name="Atanasova L."/>
            <person name="Cervantes-Badillo M.G."/>
            <person name="Challacombe J."/>
            <person name="Chertkov O."/>
            <person name="McCluskey K."/>
            <person name="Coulpier F."/>
            <person name="Deshpande N."/>
            <person name="von Doehren H."/>
            <person name="Ebbole D.J."/>
            <person name="Esquivel-Naranjo E.U."/>
            <person name="Fekete E."/>
            <person name="Flipphi M."/>
            <person name="Glaser F."/>
            <person name="Gomez-Rodriguez E.Y."/>
            <person name="Gruber S."/>
            <person name="Han C."/>
            <person name="Henrissat B."/>
            <person name="Hermosa R."/>
            <person name="Hernandez-Onate M."/>
            <person name="Karaffa L."/>
            <person name="Kosti I."/>
            <person name="Le Crom S."/>
            <person name="Lindquist E."/>
            <person name="Lucas S."/>
            <person name="Luebeck M."/>
            <person name="Luebeck P.S."/>
            <person name="Margeot A."/>
            <person name="Metz B."/>
            <person name="Misra M."/>
            <person name="Nevalainen H."/>
            <person name="Omann M."/>
            <person name="Packer N."/>
            <person name="Perrone G."/>
            <person name="Uresti-Rivera E.E."/>
            <person name="Salamov A."/>
            <person name="Schmoll M."/>
            <person name="Seiboth B."/>
            <person name="Shapiro H."/>
            <person name="Sukno S."/>
            <person name="Tamayo-Ramos J.A."/>
            <person name="Tisch D."/>
            <person name="Wiest A."/>
            <person name="Wilkinson H.H."/>
            <person name="Zhang M."/>
            <person name="Coutinho P.M."/>
            <person name="Kenerley C.M."/>
            <person name="Monte E."/>
            <person name="Baker S.E."/>
            <person name="Grigoriev I.V."/>
        </authorList>
    </citation>
    <scope>NUCLEOTIDE SEQUENCE [LARGE SCALE GENOMIC DNA]</scope>
    <source>
        <strain evidence="3">Gv29-8 / FGSC 10586</strain>
    </source>
</reference>
<dbReference type="InParanoid" id="G9MEL4"/>
<feature type="compositionally biased region" description="Low complexity" evidence="1">
    <location>
        <begin position="39"/>
        <end position="49"/>
    </location>
</feature>
<feature type="region of interest" description="Disordered" evidence="1">
    <location>
        <begin position="1"/>
        <end position="79"/>
    </location>
</feature>
<evidence type="ECO:0000256" key="1">
    <source>
        <dbReference type="SAM" id="MobiDB-lite"/>
    </source>
</evidence>
<sequence length="79" mass="9066">MMYHHRYSAPRGPRLSPSRPLAQFTQWPESGRSRVIINSSRGPPLSSSSHIARRRERGERSIANQEKHPERTSSVQPFS</sequence>
<protein>
    <submittedName>
        <fullName evidence="2">Uncharacterized protein</fullName>
    </submittedName>
</protein>
<comment type="caution">
    <text evidence="2">The sequence shown here is derived from an EMBL/GenBank/DDBJ whole genome shotgun (WGS) entry which is preliminary data.</text>
</comment>
<dbReference type="HOGENOM" id="CLU_2606356_0_0_1"/>
<evidence type="ECO:0000313" key="2">
    <source>
        <dbReference type="EMBL" id="EHK27491.1"/>
    </source>
</evidence>
<feature type="compositionally biased region" description="Low complexity" evidence="1">
    <location>
        <begin position="9"/>
        <end position="22"/>
    </location>
</feature>
<proteinExistence type="predicted"/>
<dbReference type="AlphaFoldDB" id="G9MEL4"/>
<gene>
    <name evidence="2" type="ORF">TRIVIDRAFT_185517</name>
</gene>
<keyword evidence="3" id="KW-1185">Reference proteome</keyword>
<dbReference type="EMBL" id="ABDF02000001">
    <property type="protein sequence ID" value="EHK27491.1"/>
    <property type="molecule type" value="Genomic_DNA"/>
</dbReference>
<organism evidence="2 3">
    <name type="scientific">Hypocrea virens (strain Gv29-8 / FGSC 10586)</name>
    <name type="common">Gliocladium virens</name>
    <name type="synonym">Trichoderma virens</name>
    <dbReference type="NCBI Taxonomy" id="413071"/>
    <lineage>
        <taxon>Eukaryota</taxon>
        <taxon>Fungi</taxon>
        <taxon>Dikarya</taxon>
        <taxon>Ascomycota</taxon>
        <taxon>Pezizomycotina</taxon>
        <taxon>Sordariomycetes</taxon>
        <taxon>Hypocreomycetidae</taxon>
        <taxon>Hypocreales</taxon>
        <taxon>Hypocreaceae</taxon>
        <taxon>Trichoderma</taxon>
    </lineage>
</organism>
<name>G9MEL4_HYPVG</name>
<dbReference type="Proteomes" id="UP000007115">
    <property type="component" value="Unassembled WGS sequence"/>
</dbReference>
<feature type="compositionally biased region" description="Basic and acidic residues" evidence="1">
    <location>
        <begin position="56"/>
        <end position="71"/>
    </location>
</feature>
<dbReference type="RefSeq" id="XP_013961687.1">
    <property type="nucleotide sequence ID" value="XM_014106212.1"/>
</dbReference>
<dbReference type="VEuPathDB" id="FungiDB:TRIVIDRAFT_110999"/>
<evidence type="ECO:0000313" key="3">
    <source>
        <dbReference type="Proteomes" id="UP000007115"/>
    </source>
</evidence>